<reference evidence="1 2" key="1">
    <citation type="submission" date="2021-03" db="EMBL/GenBank/DDBJ databases">
        <title>Genomic Encyclopedia of Type Strains, Phase IV (KMG-IV): sequencing the most valuable type-strain genomes for metagenomic binning, comparative biology and taxonomic classification.</title>
        <authorList>
            <person name="Goeker M."/>
        </authorList>
    </citation>
    <scope>NUCLEOTIDE SEQUENCE [LARGE SCALE GENOMIC DNA]</scope>
    <source>
        <strain evidence="1 2">DSM 14349</strain>
    </source>
</reference>
<accession>A0ABS4FPA2</accession>
<dbReference type="PROSITE" id="PS51257">
    <property type="entry name" value="PROKAR_LIPOPROTEIN"/>
    <property type="match status" value="1"/>
</dbReference>
<comment type="caution">
    <text evidence="1">The sequence shown here is derived from an EMBL/GenBank/DDBJ whole genome shotgun (WGS) entry which is preliminary data.</text>
</comment>
<organism evidence="1 2">
    <name type="scientific">Paenibacillus turicensis</name>
    <dbReference type="NCBI Taxonomy" id="160487"/>
    <lineage>
        <taxon>Bacteria</taxon>
        <taxon>Bacillati</taxon>
        <taxon>Bacillota</taxon>
        <taxon>Bacilli</taxon>
        <taxon>Bacillales</taxon>
        <taxon>Paenibacillaceae</taxon>
        <taxon>Paenibacillus</taxon>
    </lineage>
</organism>
<proteinExistence type="predicted"/>
<gene>
    <name evidence="1" type="ORF">J2Z32_000831</name>
</gene>
<keyword evidence="2" id="KW-1185">Reference proteome</keyword>
<sequence length="195" mass="21682">MRNRNKNKYMYVIVSLVVMMLIISGCQSKIDTLDSSSHSKEVTIIHADYPQYDTAKDLVDSADLVFSGTVKSIQYKMLDIKVEQGADSDTGLVEAESIPYSIYEISVDKVLKGDSTDSTLFLKRPGGEFENETFVIEDATQVNIDGTYLFVAQTYPESYPSFLNASQASYDMNSSKSMTSAHNSITLSELLAQFE</sequence>
<dbReference type="Proteomes" id="UP001519272">
    <property type="component" value="Unassembled WGS sequence"/>
</dbReference>
<evidence type="ECO:0000313" key="1">
    <source>
        <dbReference type="EMBL" id="MBP1904214.1"/>
    </source>
</evidence>
<evidence type="ECO:0008006" key="3">
    <source>
        <dbReference type="Google" id="ProtNLM"/>
    </source>
</evidence>
<protein>
    <recommendedName>
        <fullName evidence="3">Lipoprotein</fullName>
    </recommendedName>
</protein>
<dbReference type="RefSeq" id="WP_210087879.1">
    <property type="nucleotide sequence ID" value="NZ_JAGGKG010000002.1"/>
</dbReference>
<name>A0ABS4FPA2_9BACL</name>
<dbReference type="EMBL" id="JAGGKG010000002">
    <property type="protein sequence ID" value="MBP1904214.1"/>
    <property type="molecule type" value="Genomic_DNA"/>
</dbReference>
<evidence type="ECO:0000313" key="2">
    <source>
        <dbReference type="Proteomes" id="UP001519272"/>
    </source>
</evidence>